<dbReference type="InterPro" id="IPR035892">
    <property type="entry name" value="C2_domain_sf"/>
</dbReference>
<evidence type="ECO:0000256" key="3">
    <source>
        <dbReference type="SAM" id="MobiDB-lite"/>
    </source>
</evidence>
<keyword evidence="1" id="KW-0479">Metal-binding</keyword>
<evidence type="ECO:0000256" key="1">
    <source>
        <dbReference type="ARBA" id="ARBA00022723"/>
    </source>
</evidence>
<evidence type="ECO:0000313" key="5">
    <source>
        <dbReference type="EMBL" id="CAK9101982.1"/>
    </source>
</evidence>
<dbReference type="CDD" id="cd00030">
    <property type="entry name" value="C2"/>
    <property type="match status" value="1"/>
</dbReference>
<dbReference type="EMBL" id="CAXAMM010041940">
    <property type="protein sequence ID" value="CAK9101982.1"/>
    <property type="molecule type" value="Genomic_DNA"/>
</dbReference>
<name>A0ABP0RMY4_9DINO</name>
<dbReference type="SMART" id="SM00239">
    <property type="entry name" value="C2"/>
    <property type="match status" value="1"/>
</dbReference>
<dbReference type="Proteomes" id="UP001642464">
    <property type="component" value="Unassembled WGS sequence"/>
</dbReference>
<dbReference type="Pfam" id="PF00168">
    <property type="entry name" value="C2"/>
    <property type="match status" value="2"/>
</dbReference>
<dbReference type="SUPFAM" id="SSF49562">
    <property type="entry name" value="C2 domain (Calcium/lipid-binding domain, CaLB)"/>
    <property type="match status" value="1"/>
</dbReference>
<keyword evidence="6" id="KW-1185">Reference proteome</keyword>
<gene>
    <name evidence="5" type="ORF">SCF082_LOCUS47672</name>
</gene>
<protein>
    <submittedName>
        <fullName evidence="5">Synaptotagmin-3 (NTMC2T1.3) (Synaptotagmin C)</fullName>
    </submittedName>
</protein>
<proteinExistence type="predicted"/>
<evidence type="ECO:0000313" key="6">
    <source>
        <dbReference type="Proteomes" id="UP001642464"/>
    </source>
</evidence>
<dbReference type="InterPro" id="IPR000008">
    <property type="entry name" value="C2_dom"/>
</dbReference>
<feature type="region of interest" description="Disordered" evidence="3">
    <location>
        <begin position="1"/>
        <end position="31"/>
    </location>
</feature>
<feature type="domain" description="C2" evidence="4">
    <location>
        <begin position="335"/>
        <end position="466"/>
    </location>
</feature>
<evidence type="ECO:0000256" key="2">
    <source>
        <dbReference type="ARBA" id="ARBA00022837"/>
    </source>
</evidence>
<comment type="caution">
    <text evidence="5">The sequence shown here is derived from an EMBL/GenBank/DDBJ whole genome shotgun (WGS) entry which is preliminary data.</text>
</comment>
<dbReference type="Gene3D" id="2.60.40.150">
    <property type="entry name" value="C2 domain"/>
    <property type="match status" value="1"/>
</dbReference>
<reference evidence="5 6" key="1">
    <citation type="submission" date="2024-02" db="EMBL/GenBank/DDBJ databases">
        <authorList>
            <person name="Chen Y."/>
            <person name="Shah S."/>
            <person name="Dougan E. K."/>
            <person name="Thang M."/>
            <person name="Chan C."/>
        </authorList>
    </citation>
    <scope>NUCLEOTIDE SEQUENCE [LARGE SCALE GENOMIC DNA]</scope>
</reference>
<feature type="compositionally biased region" description="Basic and acidic residues" evidence="3">
    <location>
        <begin position="1"/>
        <end position="11"/>
    </location>
</feature>
<evidence type="ECO:0000259" key="4">
    <source>
        <dbReference type="PROSITE" id="PS50004"/>
    </source>
</evidence>
<dbReference type="PANTHER" id="PTHR45911">
    <property type="entry name" value="C2 DOMAIN-CONTAINING PROTEIN"/>
    <property type="match status" value="1"/>
</dbReference>
<keyword evidence="2" id="KW-0106">Calcium</keyword>
<sequence length="593" mass="64518">MPNMDLHHDRNVGTVQKAAGPSSFEPGPNGRAVGDRLGTEGGARCSRCPTCLDTYAERADRVAKKTWSEVERKGPTFVEAVEQHPLDKEYESGPGKGAAEGFRLERFQGSPASLDSADPLLDIGTDAMKGEMVRQKVRKAMLQRMPAPDVIMYFVDMQTIGTAPGDSAVMAQLLLAQMASKLAGLAVACRRAPAPQLWLGTSLAVTLDTGAAVAPPEVKVKLFGWGQAAFTRVEQHQALPPSERRERSNKWREFISSIDKVAWEASRAYLHRFGNHKGWKEVKFVVADFDAISSHDFIGQASLHLDESTPLEGEQSLQLVDRSGNPVIGKNGLPATLTCSVALHHLKKVRLRGIWQVQIHRAVNLPSRDLSGTSDAWVSLYATGGEASEFCFQQRSSVVPRNLNPEWNESFDLPLAQPGTLLADWLEIAAPSLGDAVIKSGEKLLPCSAGAELDDGAEDGGGRGVDGRSLVKQHRGDVLQQERGHTHLDVVSVPSVIANDTVPEILGAHGTPNVRPNIAWRTGGRREVKRLLTVGGSMIMNCCVLKGINAIGWCKMKSAVRLLSFYTFVRCFSDLMGTTHEPYVSTLWAEKLL</sequence>
<accession>A0ABP0RMY4</accession>
<dbReference type="PROSITE" id="PS50004">
    <property type="entry name" value="C2"/>
    <property type="match status" value="1"/>
</dbReference>
<organism evidence="5 6">
    <name type="scientific">Durusdinium trenchii</name>
    <dbReference type="NCBI Taxonomy" id="1381693"/>
    <lineage>
        <taxon>Eukaryota</taxon>
        <taxon>Sar</taxon>
        <taxon>Alveolata</taxon>
        <taxon>Dinophyceae</taxon>
        <taxon>Suessiales</taxon>
        <taxon>Symbiodiniaceae</taxon>
        <taxon>Durusdinium</taxon>
    </lineage>
</organism>